<sequence>MFEIRVQLGLDLDTMPIEDASQSWDEEVSPYRTTARLVLLPQDGLAEAKRTFADDVLSFWAAQSLAARQPSGSLMSAPLKTYQALSRFRHARNQVAKVEPRSVSDVPA</sequence>
<evidence type="ECO:0000313" key="2">
    <source>
        <dbReference type="Proteomes" id="UP001055156"/>
    </source>
</evidence>
<reference evidence="1" key="2">
    <citation type="submission" date="2021-08" db="EMBL/GenBank/DDBJ databases">
        <authorList>
            <person name="Tani A."/>
            <person name="Ola A."/>
            <person name="Ogura Y."/>
            <person name="Katsura K."/>
            <person name="Hayashi T."/>
        </authorList>
    </citation>
    <scope>NUCLEOTIDE SEQUENCE</scope>
    <source>
        <strain evidence="1">NBRC 15689</strain>
    </source>
</reference>
<keyword evidence="2" id="KW-1185">Reference proteome</keyword>
<accession>A0ABQ4TA25</accession>
<gene>
    <name evidence="1" type="ORF">LKMONMHP_3384</name>
</gene>
<organism evidence="1 2">
    <name type="scientific">Methylobacterium organophilum</name>
    <dbReference type="NCBI Taxonomy" id="410"/>
    <lineage>
        <taxon>Bacteria</taxon>
        <taxon>Pseudomonadati</taxon>
        <taxon>Pseudomonadota</taxon>
        <taxon>Alphaproteobacteria</taxon>
        <taxon>Hyphomicrobiales</taxon>
        <taxon>Methylobacteriaceae</taxon>
        <taxon>Methylobacterium</taxon>
    </lineage>
</organism>
<dbReference type="SUPFAM" id="SSF56634">
    <property type="entry name" value="Heme-dependent catalase-like"/>
    <property type="match status" value="1"/>
</dbReference>
<evidence type="ECO:0000313" key="1">
    <source>
        <dbReference type="EMBL" id="GJE28512.1"/>
    </source>
</evidence>
<dbReference type="RefSeq" id="WP_238312455.1">
    <property type="nucleotide sequence ID" value="NZ_BPQV01000010.1"/>
</dbReference>
<comment type="caution">
    <text evidence="1">The sequence shown here is derived from an EMBL/GenBank/DDBJ whole genome shotgun (WGS) entry which is preliminary data.</text>
</comment>
<name>A0ABQ4TA25_METOR</name>
<dbReference type="EMBL" id="BPQV01000010">
    <property type="protein sequence ID" value="GJE28512.1"/>
    <property type="molecule type" value="Genomic_DNA"/>
</dbReference>
<reference evidence="1" key="1">
    <citation type="journal article" date="2021" name="Front. Microbiol.">
        <title>Comprehensive Comparative Genomics and Phenotyping of Methylobacterium Species.</title>
        <authorList>
            <person name="Alessa O."/>
            <person name="Ogura Y."/>
            <person name="Fujitani Y."/>
            <person name="Takami H."/>
            <person name="Hayashi T."/>
            <person name="Sahin N."/>
            <person name="Tani A."/>
        </authorList>
    </citation>
    <scope>NUCLEOTIDE SEQUENCE</scope>
    <source>
        <strain evidence="1">NBRC 15689</strain>
    </source>
</reference>
<protein>
    <submittedName>
        <fullName evidence="1">Uncharacterized protein</fullName>
    </submittedName>
</protein>
<dbReference type="Proteomes" id="UP001055156">
    <property type="component" value="Unassembled WGS sequence"/>
</dbReference>
<dbReference type="InterPro" id="IPR020835">
    <property type="entry name" value="Catalase_sf"/>
</dbReference>
<proteinExistence type="predicted"/>